<dbReference type="InterPro" id="IPR043129">
    <property type="entry name" value="ATPase_NBD"/>
</dbReference>
<evidence type="ECO:0000259" key="5">
    <source>
        <dbReference type="PROSITE" id="PS50158"/>
    </source>
</evidence>
<evidence type="ECO:0000313" key="6">
    <source>
        <dbReference type="EMBL" id="KAG6492285.1"/>
    </source>
</evidence>
<dbReference type="InterPro" id="IPR029048">
    <property type="entry name" value="HSP70_C_sf"/>
</dbReference>
<dbReference type="FunFam" id="3.90.640.10:FF:000002">
    <property type="entry name" value="Heat shock 70 kDa"/>
    <property type="match status" value="1"/>
</dbReference>
<dbReference type="FunFam" id="3.30.30.30:FF:000001">
    <property type="entry name" value="heat shock 70 kDa protein-like"/>
    <property type="match status" value="1"/>
</dbReference>
<dbReference type="PROSITE" id="PS00329">
    <property type="entry name" value="HSP70_2"/>
    <property type="match status" value="1"/>
</dbReference>
<protein>
    <recommendedName>
        <fullName evidence="5">CCHC-type domain-containing protein</fullName>
    </recommendedName>
</protein>
<dbReference type="InterPro" id="IPR029047">
    <property type="entry name" value="HSP70_peptide-bd_sf"/>
</dbReference>
<dbReference type="Gene3D" id="3.30.420.40">
    <property type="match status" value="3"/>
</dbReference>
<dbReference type="Gene3D" id="4.10.60.10">
    <property type="entry name" value="Zinc finger, CCHC-type"/>
    <property type="match status" value="1"/>
</dbReference>
<reference evidence="6 7" key="1">
    <citation type="submission" date="2020-08" db="EMBL/GenBank/DDBJ databases">
        <title>Plant Genome Project.</title>
        <authorList>
            <person name="Zhang R.-G."/>
        </authorList>
    </citation>
    <scope>NUCLEOTIDE SEQUENCE [LARGE SCALE GENOMIC DNA]</scope>
    <source>
        <tissue evidence="6">Rhizome</tissue>
    </source>
</reference>
<organism evidence="6 7">
    <name type="scientific">Zingiber officinale</name>
    <name type="common">Ginger</name>
    <name type="synonym">Amomum zingiber</name>
    <dbReference type="NCBI Taxonomy" id="94328"/>
    <lineage>
        <taxon>Eukaryota</taxon>
        <taxon>Viridiplantae</taxon>
        <taxon>Streptophyta</taxon>
        <taxon>Embryophyta</taxon>
        <taxon>Tracheophyta</taxon>
        <taxon>Spermatophyta</taxon>
        <taxon>Magnoliopsida</taxon>
        <taxon>Liliopsida</taxon>
        <taxon>Zingiberales</taxon>
        <taxon>Zingiberaceae</taxon>
        <taxon>Zingiber</taxon>
    </lineage>
</organism>
<accession>A0A8J5FSS9</accession>
<dbReference type="GO" id="GO:0005524">
    <property type="term" value="F:ATP binding"/>
    <property type="evidence" value="ECO:0007669"/>
    <property type="project" value="UniProtKB-KW"/>
</dbReference>
<dbReference type="SMART" id="SM00343">
    <property type="entry name" value="ZnF_C2HC"/>
    <property type="match status" value="1"/>
</dbReference>
<dbReference type="GO" id="GO:0140662">
    <property type="term" value="F:ATP-dependent protein folding chaperone"/>
    <property type="evidence" value="ECO:0007669"/>
    <property type="project" value="InterPro"/>
</dbReference>
<dbReference type="Gene3D" id="3.30.30.30">
    <property type="match status" value="1"/>
</dbReference>
<evidence type="ECO:0000256" key="3">
    <source>
        <dbReference type="ARBA" id="ARBA00022840"/>
    </source>
</evidence>
<dbReference type="PANTHER" id="PTHR19375">
    <property type="entry name" value="HEAT SHOCK PROTEIN 70KDA"/>
    <property type="match status" value="1"/>
</dbReference>
<dbReference type="SUPFAM" id="SSF57756">
    <property type="entry name" value="Retrovirus zinc finger-like domains"/>
    <property type="match status" value="1"/>
</dbReference>
<dbReference type="AlphaFoldDB" id="A0A8J5FSS9"/>
<proteinExistence type="inferred from homology"/>
<keyword evidence="4" id="KW-0479">Metal-binding</keyword>
<dbReference type="SUPFAM" id="SSF53067">
    <property type="entry name" value="Actin-like ATPase domain"/>
    <property type="match status" value="3"/>
</dbReference>
<dbReference type="Proteomes" id="UP000734854">
    <property type="component" value="Unassembled WGS sequence"/>
</dbReference>
<feature type="domain" description="CCHC-type" evidence="5">
    <location>
        <begin position="370"/>
        <end position="385"/>
    </location>
</feature>
<evidence type="ECO:0000313" key="7">
    <source>
        <dbReference type="Proteomes" id="UP000734854"/>
    </source>
</evidence>
<dbReference type="InterPro" id="IPR018181">
    <property type="entry name" value="Heat_shock_70_CS"/>
</dbReference>
<dbReference type="Gene3D" id="3.90.640.10">
    <property type="entry name" value="Actin, Chain A, domain 4"/>
    <property type="match status" value="1"/>
</dbReference>
<keyword evidence="7" id="KW-1185">Reference proteome</keyword>
<evidence type="ECO:0000256" key="1">
    <source>
        <dbReference type="ARBA" id="ARBA00007381"/>
    </source>
</evidence>
<dbReference type="GO" id="GO:0008270">
    <property type="term" value="F:zinc ion binding"/>
    <property type="evidence" value="ECO:0007669"/>
    <property type="project" value="UniProtKB-KW"/>
</dbReference>
<comment type="similarity">
    <text evidence="1">Belongs to the heat shock protein 70 family.</text>
</comment>
<sequence>MKKRRVATCQGSMFSFSTLLLCSARMKRAHQQVPIGIDLGTSYSCVAVWRNRWAEIIPDEMGNRTTPSCVAFNDTERLIGHAAKAQASINPTNTIFGPSWVIISLLLCKQSSSRPQVIVRLGFETRIGMTGGDDSLQSIGVRLDGKNYSYWNYVMTNFLKGKGVWEYVSGKIKCPVVGVEKFDELFRIWDTNNSKIITWINNSVEHRIGVQLAKFKTAKEIWDYLSKLFVQNNFAVKYQLQSEIRALVQNDLSIQDFFCAMTTLWDRLALTESVELQTCDAYIKCRDEDRLVQLLMGLRPEFENCRSSLLHRKPLPSVEDVINELMAEETCLKTLKGVHNISTSVLAASPSAPIIAAPAHQYKTSVTGNCNYCKKPGHWKNQCPELRKESARKLPGHGRKSPQQYQGGQQKMYFEGPSQNLYPSTPAAFMPSLNHSASASEFSVNTGRPSELSRQGQLRRRRVATCQGSLFSFSTLLLCSARMKRAHQQVPIGIDLGTSYSCVAVWRNRWAEIIPDEMGNRTTPSCVAFNDTERLIGHAAKAQASINPTNTIFDVKRLLGRRFSDLSARGHVKTLPFEITARSDDKPMILIQYKGKEMEFAAEELISMILMRMRIIAESYLGSSVHDAVISIPAKFNDFQRQAIRDAGHIAGLHVIRLINEASAAAVAYGLEKKGSRGSCSNGEKNVLVFDLGGGSLNVSLIAIEESIAIVKGSAGELYLGGVDFDQRLVNYFIRDIKTKHKKDISGNHRKVTKLRAACERAKRALSSATQTTIEIDFLFNDTDFYANITRSMFDELNNDLFRKCMEAVETCLREAQVDKNEVDDVVLVGGSSRIPKIQQLLQGFFNGKELCKSMNRDETVACGAAAHAAILSGHGNDQLEDFLLLDVTSLSLGLETAGGVMKVMIPRNCTIPNKKEVLFSTQQSKQQGSGVCHELIQTVYQDDTVVENSSKNTDDSSPCRVSIQVYEGERSRVRDNTLLGKFELSAISTGTNGRPNIKVTFDIEADYALTVSAEDMVTGDKRKLSITNSMNSQNKEEIEKMVSRAQKHKADDDKHAKNVEAKNALENTVYDMRNAMRAMDEEIEKAMNWLESNQLAGADEFEAKMEELRRMWNRIKSKVKRQTTYGT</sequence>
<dbReference type="PROSITE" id="PS01036">
    <property type="entry name" value="HSP70_3"/>
    <property type="match status" value="1"/>
</dbReference>
<keyword evidence="2" id="KW-0547">Nucleotide-binding</keyword>
<gene>
    <name evidence="6" type="ORF">ZIOFF_047239</name>
</gene>
<dbReference type="PRINTS" id="PR00301">
    <property type="entry name" value="HEATSHOCK70"/>
</dbReference>
<dbReference type="Gene3D" id="1.20.1270.10">
    <property type="match status" value="1"/>
</dbReference>
<dbReference type="InterPro" id="IPR001878">
    <property type="entry name" value="Znf_CCHC"/>
</dbReference>
<dbReference type="Pfam" id="PF00012">
    <property type="entry name" value="HSP70"/>
    <property type="match status" value="3"/>
</dbReference>
<dbReference type="SUPFAM" id="SSF100934">
    <property type="entry name" value="Heat shock protein 70kD (HSP70), C-terminal subdomain"/>
    <property type="match status" value="1"/>
</dbReference>
<dbReference type="EMBL" id="JACMSC010000013">
    <property type="protein sequence ID" value="KAG6492285.1"/>
    <property type="molecule type" value="Genomic_DNA"/>
</dbReference>
<dbReference type="Pfam" id="PF14223">
    <property type="entry name" value="Retrotran_gag_2"/>
    <property type="match status" value="1"/>
</dbReference>
<dbReference type="InterPro" id="IPR036875">
    <property type="entry name" value="Znf_CCHC_sf"/>
</dbReference>
<evidence type="ECO:0000256" key="4">
    <source>
        <dbReference type="PROSITE-ProRule" id="PRU00047"/>
    </source>
</evidence>
<dbReference type="FunFam" id="3.30.420.40:FF:000004">
    <property type="entry name" value="Molecular chaperone DnaK"/>
    <property type="match status" value="1"/>
</dbReference>
<evidence type="ECO:0000256" key="2">
    <source>
        <dbReference type="ARBA" id="ARBA00022741"/>
    </source>
</evidence>
<keyword evidence="3" id="KW-0067">ATP-binding</keyword>
<dbReference type="InterPro" id="IPR013126">
    <property type="entry name" value="Hsp_70_fam"/>
</dbReference>
<dbReference type="FunFam" id="3.30.420.40:FF:000028">
    <property type="entry name" value="heat shock 70 kDa protein-like"/>
    <property type="match status" value="1"/>
</dbReference>
<name>A0A8J5FSS9_ZINOF</name>
<comment type="caution">
    <text evidence="6">The sequence shown here is derived from an EMBL/GenBank/DDBJ whole genome shotgun (WGS) entry which is preliminary data.</text>
</comment>
<keyword evidence="4" id="KW-0862">Zinc</keyword>
<dbReference type="Gene3D" id="2.60.34.10">
    <property type="entry name" value="Substrate Binding Domain Of DNAk, Chain A, domain 1"/>
    <property type="match status" value="1"/>
</dbReference>
<dbReference type="PROSITE" id="PS00297">
    <property type="entry name" value="HSP70_1"/>
    <property type="match status" value="2"/>
</dbReference>
<dbReference type="GO" id="GO:0003676">
    <property type="term" value="F:nucleic acid binding"/>
    <property type="evidence" value="ECO:0007669"/>
    <property type="project" value="InterPro"/>
</dbReference>
<keyword evidence="4" id="KW-0863">Zinc-finger</keyword>
<dbReference type="PROSITE" id="PS50158">
    <property type="entry name" value="ZF_CCHC"/>
    <property type="match status" value="1"/>
</dbReference>
<dbReference type="SUPFAM" id="SSF100920">
    <property type="entry name" value="Heat shock protein 70kD (HSP70), peptide-binding domain"/>
    <property type="match status" value="2"/>
</dbReference>